<dbReference type="InterPro" id="IPR036388">
    <property type="entry name" value="WH-like_DNA-bd_sf"/>
</dbReference>
<dbReference type="InterPro" id="IPR014327">
    <property type="entry name" value="RNA_pol_sigma70_bacteroid"/>
</dbReference>
<evidence type="ECO:0000256" key="4">
    <source>
        <dbReference type="ARBA" id="ARBA00023163"/>
    </source>
</evidence>
<sequence>MSHPTAATDSDLFARIAHDDSLAFQQVFRQHYKRLVLVAMRYLTDRDQSENIVQQVFVKFWEQRKQLQVRSVEAYLLVSVRNSCHNEIKHMQTVRKYEHQPPDTPWEEPPELPDPHLMDKIYQAIEAMPEQRKKIFKMNRLDGMKYKEIAQALQLSPKTVEVQIGKALKHLRETLAYLKSSPYFEN</sequence>
<name>A0A2W7NJ10_9BACT</name>
<organism evidence="7 8">
    <name type="scientific">Breznakibacter xylanolyticus</name>
    <dbReference type="NCBI Taxonomy" id="990"/>
    <lineage>
        <taxon>Bacteria</taxon>
        <taxon>Pseudomonadati</taxon>
        <taxon>Bacteroidota</taxon>
        <taxon>Bacteroidia</taxon>
        <taxon>Marinilabiliales</taxon>
        <taxon>Marinilabiliaceae</taxon>
        <taxon>Breznakibacter</taxon>
    </lineage>
</organism>
<dbReference type="EMBL" id="QKZK01000041">
    <property type="protein sequence ID" value="PZX11272.1"/>
    <property type="molecule type" value="Genomic_DNA"/>
</dbReference>
<dbReference type="Gene3D" id="1.10.1740.10">
    <property type="match status" value="1"/>
</dbReference>
<dbReference type="NCBIfam" id="TIGR02985">
    <property type="entry name" value="Sig70_bacteroi1"/>
    <property type="match status" value="1"/>
</dbReference>
<dbReference type="Pfam" id="PF04542">
    <property type="entry name" value="Sigma70_r2"/>
    <property type="match status" value="1"/>
</dbReference>
<feature type="domain" description="RNA polymerase sigma-70 region 2" evidence="5">
    <location>
        <begin position="28"/>
        <end position="89"/>
    </location>
</feature>
<dbReference type="InterPro" id="IPR014284">
    <property type="entry name" value="RNA_pol_sigma-70_dom"/>
</dbReference>
<evidence type="ECO:0000256" key="1">
    <source>
        <dbReference type="ARBA" id="ARBA00010641"/>
    </source>
</evidence>
<dbReference type="Gene3D" id="1.10.10.10">
    <property type="entry name" value="Winged helix-like DNA-binding domain superfamily/Winged helix DNA-binding domain"/>
    <property type="match status" value="1"/>
</dbReference>
<dbReference type="CDD" id="cd06171">
    <property type="entry name" value="Sigma70_r4"/>
    <property type="match status" value="1"/>
</dbReference>
<evidence type="ECO:0000313" key="7">
    <source>
        <dbReference type="EMBL" id="PZX11272.1"/>
    </source>
</evidence>
<dbReference type="SUPFAM" id="SSF88659">
    <property type="entry name" value="Sigma3 and sigma4 domains of RNA polymerase sigma factors"/>
    <property type="match status" value="1"/>
</dbReference>
<reference evidence="7 8" key="1">
    <citation type="submission" date="2018-06" db="EMBL/GenBank/DDBJ databases">
        <title>Genomic Encyclopedia of Archaeal and Bacterial Type Strains, Phase II (KMG-II): from individual species to whole genera.</title>
        <authorList>
            <person name="Goeker M."/>
        </authorList>
    </citation>
    <scope>NUCLEOTIDE SEQUENCE [LARGE SCALE GENOMIC DNA]</scope>
    <source>
        <strain evidence="7 8">DSM 6779</strain>
    </source>
</reference>
<evidence type="ECO:0000259" key="5">
    <source>
        <dbReference type="Pfam" id="PF04542"/>
    </source>
</evidence>
<evidence type="ECO:0000256" key="2">
    <source>
        <dbReference type="ARBA" id="ARBA00023015"/>
    </source>
</evidence>
<dbReference type="InterPro" id="IPR013249">
    <property type="entry name" value="RNA_pol_sigma70_r4_t2"/>
</dbReference>
<dbReference type="RefSeq" id="WP_111446956.1">
    <property type="nucleotide sequence ID" value="NZ_QKZK01000041.1"/>
</dbReference>
<keyword evidence="2" id="KW-0805">Transcription regulation</keyword>
<dbReference type="AlphaFoldDB" id="A0A2W7NJ10"/>
<comment type="similarity">
    <text evidence="1">Belongs to the sigma-70 factor family. ECF subfamily.</text>
</comment>
<accession>A0A2W7NJ10</accession>
<dbReference type="PANTHER" id="PTHR43133">
    <property type="entry name" value="RNA POLYMERASE ECF-TYPE SIGMA FACTO"/>
    <property type="match status" value="1"/>
</dbReference>
<comment type="caution">
    <text evidence="7">The sequence shown here is derived from an EMBL/GenBank/DDBJ whole genome shotgun (WGS) entry which is preliminary data.</text>
</comment>
<dbReference type="InterPro" id="IPR039425">
    <property type="entry name" value="RNA_pol_sigma-70-like"/>
</dbReference>
<dbReference type="GO" id="GO:0016987">
    <property type="term" value="F:sigma factor activity"/>
    <property type="evidence" value="ECO:0007669"/>
    <property type="project" value="UniProtKB-KW"/>
</dbReference>
<keyword evidence="3" id="KW-0731">Sigma factor</keyword>
<dbReference type="OrthoDB" id="679904at2"/>
<dbReference type="PANTHER" id="PTHR43133:SF46">
    <property type="entry name" value="RNA POLYMERASE SIGMA-70 FACTOR ECF SUBFAMILY"/>
    <property type="match status" value="1"/>
</dbReference>
<keyword evidence="4" id="KW-0804">Transcription</keyword>
<proteinExistence type="inferred from homology"/>
<evidence type="ECO:0000313" key="8">
    <source>
        <dbReference type="Proteomes" id="UP000249239"/>
    </source>
</evidence>
<evidence type="ECO:0000259" key="6">
    <source>
        <dbReference type="Pfam" id="PF08281"/>
    </source>
</evidence>
<dbReference type="GO" id="GO:0006352">
    <property type="term" value="P:DNA-templated transcription initiation"/>
    <property type="evidence" value="ECO:0007669"/>
    <property type="project" value="InterPro"/>
</dbReference>
<dbReference type="SUPFAM" id="SSF88946">
    <property type="entry name" value="Sigma2 domain of RNA polymerase sigma factors"/>
    <property type="match status" value="1"/>
</dbReference>
<dbReference type="InterPro" id="IPR007627">
    <property type="entry name" value="RNA_pol_sigma70_r2"/>
</dbReference>
<dbReference type="Proteomes" id="UP000249239">
    <property type="component" value="Unassembled WGS sequence"/>
</dbReference>
<gene>
    <name evidence="7" type="ORF">LX69_03155</name>
</gene>
<keyword evidence="8" id="KW-1185">Reference proteome</keyword>
<dbReference type="InterPro" id="IPR013325">
    <property type="entry name" value="RNA_pol_sigma_r2"/>
</dbReference>
<dbReference type="Pfam" id="PF08281">
    <property type="entry name" value="Sigma70_r4_2"/>
    <property type="match status" value="1"/>
</dbReference>
<dbReference type="GO" id="GO:0003677">
    <property type="term" value="F:DNA binding"/>
    <property type="evidence" value="ECO:0007669"/>
    <property type="project" value="InterPro"/>
</dbReference>
<dbReference type="NCBIfam" id="TIGR02937">
    <property type="entry name" value="sigma70-ECF"/>
    <property type="match status" value="1"/>
</dbReference>
<protein>
    <submittedName>
        <fullName evidence="7">RNA polymerase sigma-70 factor (ECF subfamily)</fullName>
    </submittedName>
</protein>
<evidence type="ECO:0000256" key="3">
    <source>
        <dbReference type="ARBA" id="ARBA00023082"/>
    </source>
</evidence>
<feature type="domain" description="RNA polymerase sigma factor 70 region 4 type 2" evidence="6">
    <location>
        <begin position="119"/>
        <end position="171"/>
    </location>
</feature>
<dbReference type="InterPro" id="IPR013324">
    <property type="entry name" value="RNA_pol_sigma_r3/r4-like"/>
</dbReference>